<dbReference type="InterPro" id="IPR004255">
    <property type="entry name" value="O-acyltransferase_WSD1_N"/>
</dbReference>
<dbReference type="GO" id="GO:0019432">
    <property type="term" value="P:triglyceride biosynthetic process"/>
    <property type="evidence" value="ECO:0007669"/>
    <property type="project" value="UniProtKB-UniPathway"/>
</dbReference>
<evidence type="ECO:0000256" key="1">
    <source>
        <dbReference type="ARBA" id="ARBA00004771"/>
    </source>
</evidence>
<gene>
    <name evidence="10" type="ORF">LSP00402_LOCUS17646</name>
</gene>
<accession>A0A7S2XFR8</accession>
<keyword evidence="3" id="KW-0808">Transferase</keyword>
<dbReference type="InterPro" id="IPR009721">
    <property type="entry name" value="O-acyltransferase_WSD1_C"/>
</dbReference>
<organism evidence="10">
    <name type="scientific">Lotharella oceanica</name>
    <dbReference type="NCBI Taxonomy" id="641309"/>
    <lineage>
        <taxon>Eukaryota</taxon>
        <taxon>Sar</taxon>
        <taxon>Rhizaria</taxon>
        <taxon>Cercozoa</taxon>
        <taxon>Chlorarachniophyceae</taxon>
        <taxon>Lotharella</taxon>
    </lineage>
</organism>
<dbReference type="PANTHER" id="PTHR31650:SF1">
    <property type="entry name" value="WAX ESTER SYNTHASE_DIACYLGLYCEROL ACYLTRANSFERASE 4-RELATED"/>
    <property type="match status" value="1"/>
</dbReference>
<dbReference type="Pfam" id="PF06974">
    <property type="entry name" value="WS_DGAT_C"/>
    <property type="match status" value="1"/>
</dbReference>
<protein>
    <recommendedName>
        <fullName evidence="11">Diacylglycerol O-acyltransferase</fullName>
    </recommendedName>
</protein>
<evidence type="ECO:0000256" key="6">
    <source>
        <dbReference type="ARBA" id="ARBA00047604"/>
    </source>
</evidence>
<evidence type="ECO:0000259" key="9">
    <source>
        <dbReference type="Pfam" id="PF06974"/>
    </source>
</evidence>
<dbReference type="AlphaFoldDB" id="A0A7S2XFR8"/>
<feature type="domain" description="O-acyltransferase WSD1-like N-terminal" evidence="8">
    <location>
        <begin position="46"/>
        <end position="255"/>
    </location>
</feature>
<dbReference type="GO" id="GO:0005886">
    <property type="term" value="C:plasma membrane"/>
    <property type="evidence" value="ECO:0007669"/>
    <property type="project" value="TreeGrafter"/>
</dbReference>
<feature type="domain" description="O-acyltransferase WSD1 C-terminal" evidence="9">
    <location>
        <begin position="304"/>
        <end position="443"/>
    </location>
</feature>
<evidence type="ECO:0000256" key="5">
    <source>
        <dbReference type="ARBA" id="ARBA00024360"/>
    </source>
</evidence>
<dbReference type="Pfam" id="PF03007">
    <property type="entry name" value="WS_DGAT_cat"/>
    <property type="match status" value="1"/>
</dbReference>
<dbReference type="EMBL" id="HBHP01028475">
    <property type="protein sequence ID" value="CAD9773654.1"/>
    <property type="molecule type" value="Transcribed_RNA"/>
</dbReference>
<evidence type="ECO:0000313" key="10">
    <source>
        <dbReference type="EMBL" id="CAD9773654.1"/>
    </source>
</evidence>
<evidence type="ECO:0000256" key="3">
    <source>
        <dbReference type="ARBA" id="ARBA00022679"/>
    </source>
</evidence>
<comment type="pathway">
    <text evidence="2">Lipid metabolism.</text>
</comment>
<name>A0A7S2XFR8_9EUKA</name>
<dbReference type="GO" id="GO:0047196">
    <property type="term" value="F:long-chain-alcohol O-fatty-acyltransferase activity"/>
    <property type="evidence" value="ECO:0007669"/>
    <property type="project" value="UniProtKB-EC"/>
</dbReference>
<sequence>MAQPARIERPMTFLGELMYEWTEIGPRLETVITTVLHFDKVVDRKLVEAIIAEKLLVFDRFRSIVKPNAGSHTHTWTRLKRIDMSYHLVEHRLPSPATRKELEAFISSMYRKQLDTSHPLWRFYIVPLDGNKCAVVTRIHHSVGDGVTLIEVMLSLMGREEAKKQPHVFKKRPPASWTKTMANPLQFSSRCLHFVLGAAKGSTYPLRRKDTPNVLKIPSIAQLTTEKKVACGASIPLQLFKEAGRRMDGTVNDMIVATLTATLRRYLLAHDTCLNDGNTPRISVLFPFNMRYGRINVSDPKQFGNQFTLLPLDLPIHEKDPISIMLASKKCCDEIKESPMAFIITGLNKLAMSILPAKWYHTLTFTCLEKSTGMFTNVPGPKKPVLLAGQVVSDLMFYVPALASITFSVLSYNGSIRFGVMTNQGGGKINPNELTNIFYEEFHCLYDASKGLHPDVQRSETNPLTKWAILCVFILLLSRWDYLLTVYIAATFITWLMETCL</sequence>
<comment type="catalytic activity">
    <reaction evidence="7">
        <text>an acyl-CoA + a 1,2-diacyl-sn-glycerol = a triacyl-sn-glycerol + CoA</text>
        <dbReference type="Rhea" id="RHEA:10868"/>
        <dbReference type="ChEBI" id="CHEBI:17815"/>
        <dbReference type="ChEBI" id="CHEBI:57287"/>
        <dbReference type="ChEBI" id="CHEBI:58342"/>
        <dbReference type="ChEBI" id="CHEBI:64615"/>
        <dbReference type="EC" id="2.3.1.20"/>
    </reaction>
</comment>
<comment type="catalytic activity">
    <reaction evidence="6">
        <text>a long chain fatty alcohol + a fatty acyl-CoA = a long-chain alcohol wax ester + CoA</text>
        <dbReference type="Rhea" id="RHEA:38443"/>
        <dbReference type="ChEBI" id="CHEBI:17135"/>
        <dbReference type="ChEBI" id="CHEBI:57287"/>
        <dbReference type="ChEBI" id="CHEBI:77636"/>
        <dbReference type="ChEBI" id="CHEBI:235323"/>
        <dbReference type="EC" id="2.3.1.75"/>
    </reaction>
</comment>
<dbReference type="GO" id="GO:0004144">
    <property type="term" value="F:diacylglycerol O-acyltransferase activity"/>
    <property type="evidence" value="ECO:0007669"/>
    <property type="project" value="UniProtKB-EC"/>
</dbReference>
<dbReference type="PANTHER" id="PTHR31650">
    <property type="entry name" value="O-ACYLTRANSFERASE (WSD1-LIKE) FAMILY PROTEIN"/>
    <property type="match status" value="1"/>
</dbReference>
<dbReference type="InterPro" id="IPR045034">
    <property type="entry name" value="O-acyltransferase_WSD1-like"/>
</dbReference>
<evidence type="ECO:0000256" key="7">
    <source>
        <dbReference type="ARBA" id="ARBA00048109"/>
    </source>
</evidence>
<dbReference type="InterPro" id="IPR023213">
    <property type="entry name" value="CAT-like_dom_sf"/>
</dbReference>
<evidence type="ECO:0008006" key="11">
    <source>
        <dbReference type="Google" id="ProtNLM"/>
    </source>
</evidence>
<dbReference type="Gene3D" id="3.30.559.10">
    <property type="entry name" value="Chloramphenicol acetyltransferase-like domain"/>
    <property type="match status" value="1"/>
</dbReference>
<proteinExistence type="inferred from homology"/>
<evidence type="ECO:0000256" key="2">
    <source>
        <dbReference type="ARBA" id="ARBA00005189"/>
    </source>
</evidence>
<evidence type="ECO:0000259" key="8">
    <source>
        <dbReference type="Pfam" id="PF03007"/>
    </source>
</evidence>
<evidence type="ECO:0000256" key="4">
    <source>
        <dbReference type="ARBA" id="ARBA00023315"/>
    </source>
</evidence>
<comment type="pathway">
    <text evidence="1">Glycerolipid metabolism; triacylglycerol biosynthesis.</text>
</comment>
<comment type="similarity">
    <text evidence="5">In the N-terminal section; belongs to the long-chain O-acyltransferase family.</text>
</comment>
<dbReference type="SUPFAM" id="SSF52777">
    <property type="entry name" value="CoA-dependent acyltransferases"/>
    <property type="match status" value="1"/>
</dbReference>
<reference evidence="10" key="1">
    <citation type="submission" date="2021-01" db="EMBL/GenBank/DDBJ databases">
        <authorList>
            <person name="Corre E."/>
            <person name="Pelletier E."/>
            <person name="Niang G."/>
            <person name="Scheremetjew M."/>
            <person name="Finn R."/>
            <person name="Kale V."/>
            <person name="Holt S."/>
            <person name="Cochrane G."/>
            <person name="Meng A."/>
            <person name="Brown T."/>
            <person name="Cohen L."/>
        </authorList>
    </citation>
    <scope>NUCLEOTIDE SEQUENCE</scope>
    <source>
        <strain evidence="10">CCMP622</strain>
    </source>
</reference>
<dbReference type="UniPathway" id="UPA00282"/>
<keyword evidence="4" id="KW-0012">Acyltransferase</keyword>